<accession>A0A6N2MIQ1</accession>
<dbReference type="InterPro" id="IPR011333">
    <property type="entry name" value="SKP1/BTB/POZ_sf"/>
</dbReference>
<dbReference type="PROSITE" id="PS50097">
    <property type="entry name" value="BTB"/>
    <property type="match status" value="1"/>
</dbReference>
<feature type="coiled-coil region" evidence="4">
    <location>
        <begin position="494"/>
        <end position="521"/>
    </location>
</feature>
<feature type="compositionally biased region" description="Low complexity" evidence="5">
    <location>
        <begin position="154"/>
        <end position="169"/>
    </location>
</feature>
<dbReference type="PROSITE" id="PS51649">
    <property type="entry name" value="NPH3"/>
    <property type="match status" value="1"/>
</dbReference>
<dbReference type="InterPro" id="IPR043454">
    <property type="entry name" value="NPH3/RPT2-like"/>
</dbReference>
<feature type="region of interest" description="Disordered" evidence="5">
    <location>
        <begin position="154"/>
        <end position="173"/>
    </location>
</feature>
<keyword evidence="4" id="KW-0175">Coiled coil</keyword>
<feature type="domain" description="NPH3" evidence="7">
    <location>
        <begin position="191"/>
        <end position="455"/>
    </location>
</feature>
<dbReference type="UniPathway" id="UPA00143"/>
<evidence type="ECO:0000256" key="3">
    <source>
        <dbReference type="PROSITE-ProRule" id="PRU00982"/>
    </source>
</evidence>
<evidence type="ECO:0000256" key="4">
    <source>
        <dbReference type="SAM" id="Coils"/>
    </source>
</evidence>
<dbReference type="SUPFAM" id="SSF54695">
    <property type="entry name" value="POZ domain"/>
    <property type="match status" value="1"/>
</dbReference>
<dbReference type="Pfam" id="PF03000">
    <property type="entry name" value="NPH3"/>
    <property type="match status" value="2"/>
</dbReference>
<dbReference type="SMART" id="SM00225">
    <property type="entry name" value="BTB"/>
    <property type="match status" value="1"/>
</dbReference>
<dbReference type="InterPro" id="IPR027356">
    <property type="entry name" value="NPH3_dom"/>
</dbReference>
<name>A0A6N2MIQ1_SALVM</name>
<dbReference type="EMBL" id="CAADRP010001807">
    <property type="protein sequence ID" value="VFU52749.1"/>
    <property type="molecule type" value="Genomic_DNA"/>
</dbReference>
<evidence type="ECO:0000256" key="1">
    <source>
        <dbReference type="ARBA" id="ARBA00004906"/>
    </source>
</evidence>
<comment type="similarity">
    <text evidence="3">Belongs to the NPH3 family.</text>
</comment>
<evidence type="ECO:0000256" key="2">
    <source>
        <dbReference type="ARBA" id="ARBA00022786"/>
    </source>
</evidence>
<evidence type="ECO:0000259" key="7">
    <source>
        <dbReference type="PROSITE" id="PS51649"/>
    </source>
</evidence>
<evidence type="ECO:0000313" key="8">
    <source>
        <dbReference type="EMBL" id="VFU52749.1"/>
    </source>
</evidence>
<protein>
    <recommendedName>
        <fullName evidence="9">NPH3 domain-containing protein</fullName>
    </recommendedName>
</protein>
<keyword evidence="2" id="KW-0833">Ubl conjugation pathway</keyword>
<dbReference type="PANTHER" id="PTHR32370">
    <property type="entry name" value="OS12G0117600 PROTEIN"/>
    <property type="match status" value="1"/>
</dbReference>
<dbReference type="GO" id="GO:0016567">
    <property type="term" value="P:protein ubiquitination"/>
    <property type="evidence" value="ECO:0007669"/>
    <property type="project" value="UniProtKB-UniPathway"/>
</dbReference>
<comment type="pathway">
    <text evidence="1">Protein modification; protein ubiquitination.</text>
</comment>
<sequence>MAVCCDLEVDVNGEETFMVDKKIIASYCGRLSKLFGKSTGSARNLKVIFNDFPGGAESFELMSRFCYNNGRTVINPSNISLLYSAAQFMEMNISVSGTHNLLEETGKSLEEMKYWTWSELLITTKKCQDLLPFPNSTGILEKCVDSLIGRITASGEPSPCPSTSSPDSSGARLSCDSRSTESLKNSFSRATWWFDDLLFLSTNLVGMVIEPMVSKKFDHVIISRFLFYYQKSKCYTGTSDDKRKVVETVIDMLCILDWNSVSFKSLFGILRVALNCNIRKCSRAKLESMIGSQMDQATLDNLLIPSPHGMNYSYDVNLVLRFLKAFLHGGISLVSPIQLRKVASLMDLYIAEFGNTTLPVSSSTSIFQVLRNLTLPVSSSTSMIPLLSLHSPHPKAFTFPHPFPSSPFHSSPSLRRKVRLVMRQSKTLKICANHLGLSTLSTPGFVSLFRGDADKGSNFLEDDQLSSMNSKIKLQTAEQQRHFLRMLEKSLAREMDLEKKLTESRQLEEELKDRMDQATLDNLLIPSPHGMNYSYNVNLVLRFLKAFLHGGISLVSPIQLRKVASLMDLYIAEVAPDPCLKPYNLPSPLSEQDFSIKKLQSKLSCLSKPSSKDYSKPLTKQNAILIHLLVFVKLGARERIKETSQQIVVYARKLDLPTDNNDKIRAHLKGMQWRVTELERVCMKMQAPMTKIMNSRVSRHSSSRSLPRLCS</sequence>
<proteinExistence type="inferred from homology"/>
<feature type="domain" description="BTB" evidence="6">
    <location>
        <begin position="5"/>
        <end position="75"/>
    </location>
</feature>
<dbReference type="Gene3D" id="3.30.710.10">
    <property type="entry name" value="Potassium Channel Kv1.1, Chain A"/>
    <property type="match status" value="1"/>
</dbReference>
<dbReference type="InterPro" id="IPR000210">
    <property type="entry name" value="BTB/POZ_dom"/>
</dbReference>
<reference evidence="8" key="1">
    <citation type="submission" date="2019-03" db="EMBL/GenBank/DDBJ databases">
        <authorList>
            <person name="Mank J."/>
            <person name="Almeida P."/>
        </authorList>
    </citation>
    <scope>NUCLEOTIDE SEQUENCE</scope>
    <source>
        <strain evidence="8">78183</strain>
    </source>
</reference>
<evidence type="ECO:0000259" key="6">
    <source>
        <dbReference type="PROSITE" id="PS50097"/>
    </source>
</evidence>
<evidence type="ECO:0008006" key="9">
    <source>
        <dbReference type="Google" id="ProtNLM"/>
    </source>
</evidence>
<gene>
    <name evidence="8" type="ORF">SVIM_LOCUS364057</name>
</gene>
<organism evidence="8">
    <name type="scientific">Salix viminalis</name>
    <name type="common">Common osier</name>
    <name type="synonym">Basket willow</name>
    <dbReference type="NCBI Taxonomy" id="40686"/>
    <lineage>
        <taxon>Eukaryota</taxon>
        <taxon>Viridiplantae</taxon>
        <taxon>Streptophyta</taxon>
        <taxon>Embryophyta</taxon>
        <taxon>Tracheophyta</taxon>
        <taxon>Spermatophyta</taxon>
        <taxon>Magnoliopsida</taxon>
        <taxon>eudicotyledons</taxon>
        <taxon>Gunneridae</taxon>
        <taxon>Pentapetalae</taxon>
        <taxon>rosids</taxon>
        <taxon>fabids</taxon>
        <taxon>Malpighiales</taxon>
        <taxon>Salicaceae</taxon>
        <taxon>Saliceae</taxon>
        <taxon>Salix</taxon>
    </lineage>
</organism>
<evidence type="ECO:0000256" key="5">
    <source>
        <dbReference type="SAM" id="MobiDB-lite"/>
    </source>
</evidence>
<dbReference type="AlphaFoldDB" id="A0A6N2MIQ1"/>